<dbReference type="AlphaFoldDB" id="A0A381ZA85"/>
<name>A0A381ZA85_9ZZZZ</name>
<sequence length="52" mass="5839">MPNSVTLSNLILPLRIGTEFALNQFPGAIKFETELPLLETGKLYGQELKVRH</sequence>
<protein>
    <submittedName>
        <fullName evidence="1">Uncharacterized protein</fullName>
    </submittedName>
</protein>
<dbReference type="EMBL" id="UINC01020425">
    <property type="protein sequence ID" value="SVA85782.1"/>
    <property type="molecule type" value="Genomic_DNA"/>
</dbReference>
<reference evidence="1" key="1">
    <citation type="submission" date="2018-05" db="EMBL/GenBank/DDBJ databases">
        <authorList>
            <person name="Lanie J.A."/>
            <person name="Ng W.-L."/>
            <person name="Kazmierczak K.M."/>
            <person name="Andrzejewski T.M."/>
            <person name="Davidsen T.M."/>
            <person name="Wayne K.J."/>
            <person name="Tettelin H."/>
            <person name="Glass J.I."/>
            <person name="Rusch D."/>
            <person name="Podicherti R."/>
            <person name="Tsui H.-C.T."/>
            <person name="Winkler M.E."/>
        </authorList>
    </citation>
    <scope>NUCLEOTIDE SEQUENCE</scope>
</reference>
<proteinExistence type="predicted"/>
<gene>
    <name evidence="1" type="ORF">METZ01_LOCUS138636</name>
</gene>
<organism evidence="1">
    <name type="scientific">marine metagenome</name>
    <dbReference type="NCBI Taxonomy" id="408172"/>
    <lineage>
        <taxon>unclassified sequences</taxon>
        <taxon>metagenomes</taxon>
        <taxon>ecological metagenomes</taxon>
    </lineage>
</organism>
<accession>A0A381ZA85</accession>
<evidence type="ECO:0000313" key="1">
    <source>
        <dbReference type="EMBL" id="SVA85782.1"/>
    </source>
</evidence>